<keyword evidence="8" id="KW-0411">Iron-sulfur</keyword>
<dbReference type="InterPro" id="IPR001055">
    <property type="entry name" value="Adrenodoxin-like"/>
</dbReference>
<dbReference type="InterPro" id="IPR012675">
    <property type="entry name" value="Beta-grasp_dom_sf"/>
</dbReference>
<evidence type="ECO:0000256" key="1">
    <source>
        <dbReference type="ARBA" id="ARBA00004305"/>
    </source>
</evidence>
<gene>
    <name evidence="11" type="ORF">SKAU_G00265350</name>
</gene>
<dbReference type="AlphaFoldDB" id="A0A9Q1EZB4"/>
<dbReference type="Gene3D" id="3.10.20.30">
    <property type="match status" value="1"/>
</dbReference>
<evidence type="ECO:0000313" key="12">
    <source>
        <dbReference type="Proteomes" id="UP001152622"/>
    </source>
</evidence>
<dbReference type="InterPro" id="IPR018298">
    <property type="entry name" value="Adrenodoxin_Fe-S_BS"/>
</dbReference>
<comment type="caution">
    <text evidence="11">The sequence shown here is derived from an EMBL/GenBank/DDBJ whole genome shotgun (WGS) entry which is preliminary data.</text>
</comment>
<keyword evidence="4" id="KW-0001">2Fe-2S</keyword>
<reference evidence="11" key="1">
    <citation type="journal article" date="2023" name="Science">
        <title>Genome structures resolve the early diversification of teleost fishes.</title>
        <authorList>
            <person name="Parey E."/>
            <person name="Louis A."/>
            <person name="Montfort J."/>
            <person name="Bouchez O."/>
            <person name="Roques C."/>
            <person name="Iampietro C."/>
            <person name="Lluch J."/>
            <person name="Castinel A."/>
            <person name="Donnadieu C."/>
            <person name="Desvignes T."/>
            <person name="Floi Bucao C."/>
            <person name="Jouanno E."/>
            <person name="Wen M."/>
            <person name="Mejri S."/>
            <person name="Dirks R."/>
            <person name="Jansen H."/>
            <person name="Henkel C."/>
            <person name="Chen W.J."/>
            <person name="Zahm M."/>
            <person name="Cabau C."/>
            <person name="Klopp C."/>
            <person name="Thompson A.W."/>
            <person name="Robinson-Rechavi M."/>
            <person name="Braasch I."/>
            <person name="Lecointre G."/>
            <person name="Bobe J."/>
            <person name="Postlethwait J.H."/>
            <person name="Berthelot C."/>
            <person name="Roest Crollius H."/>
            <person name="Guiguen Y."/>
        </authorList>
    </citation>
    <scope>NUCLEOTIDE SEQUENCE</scope>
    <source>
        <strain evidence="11">WJC10195</strain>
    </source>
</reference>
<dbReference type="GO" id="GO:0140647">
    <property type="term" value="P:P450-containing electron transport chain"/>
    <property type="evidence" value="ECO:0007669"/>
    <property type="project" value="InterPro"/>
</dbReference>
<sequence length="191" mass="20635">MFKASSRTDLANMARCVHLQSLLSSLASRALVSLSPGVQAGLCLPRVPDSLHSRGFSLCHILGSSSKGSSRPEDNVIVHFVNEDGVRTTTSVTEGVSLLNVVINKKIDISGFGACDGTLACSTCHLIFEENIFEKMEPMVDEEVDMLDLAYGLTKTSRLGCQVCVRKWMDGMTVQVPKLIKIENTASTGNQ</sequence>
<keyword evidence="5" id="KW-0479">Metal-binding</keyword>
<dbReference type="PRINTS" id="PR00355">
    <property type="entry name" value="ADRENODOXIN"/>
</dbReference>
<dbReference type="GO" id="GO:0046872">
    <property type="term" value="F:metal ion binding"/>
    <property type="evidence" value="ECO:0007669"/>
    <property type="project" value="UniProtKB-KW"/>
</dbReference>
<evidence type="ECO:0000256" key="9">
    <source>
        <dbReference type="ARBA" id="ARBA00023128"/>
    </source>
</evidence>
<evidence type="ECO:0000256" key="8">
    <source>
        <dbReference type="ARBA" id="ARBA00023014"/>
    </source>
</evidence>
<dbReference type="CDD" id="cd00207">
    <property type="entry name" value="fer2"/>
    <property type="match status" value="1"/>
</dbReference>
<dbReference type="EMBL" id="JAINUF010000010">
    <property type="protein sequence ID" value="KAJ8347946.1"/>
    <property type="molecule type" value="Genomic_DNA"/>
</dbReference>
<comment type="similarity">
    <text evidence="2">Belongs to the adrenodoxin/putidaredoxin family.</text>
</comment>
<comment type="subcellular location">
    <subcellularLocation>
        <location evidence="1">Mitochondrion matrix</location>
    </subcellularLocation>
</comment>
<keyword evidence="6" id="KW-0249">Electron transport</keyword>
<comment type="cofactor">
    <cofactor evidence="10">
        <name>[2Fe-2S] cluster</name>
        <dbReference type="ChEBI" id="CHEBI:190135"/>
    </cofactor>
</comment>
<dbReference type="PANTHER" id="PTHR23426:SF73">
    <property type="entry name" value="FERREDOXIN 1B"/>
    <property type="match status" value="1"/>
</dbReference>
<evidence type="ECO:0000313" key="11">
    <source>
        <dbReference type="EMBL" id="KAJ8347946.1"/>
    </source>
</evidence>
<dbReference type="GO" id="GO:0009055">
    <property type="term" value="F:electron transfer activity"/>
    <property type="evidence" value="ECO:0007669"/>
    <property type="project" value="TreeGrafter"/>
</dbReference>
<dbReference type="SUPFAM" id="SSF54292">
    <property type="entry name" value="2Fe-2S ferredoxin-like"/>
    <property type="match status" value="1"/>
</dbReference>
<dbReference type="OrthoDB" id="268593at2759"/>
<dbReference type="PANTHER" id="PTHR23426">
    <property type="entry name" value="FERREDOXIN/ADRENODOXIN"/>
    <property type="match status" value="1"/>
</dbReference>
<keyword evidence="3" id="KW-0813">Transport</keyword>
<evidence type="ECO:0000256" key="3">
    <source>
        <dbReference type="ARBA" id="ARBA00022448"/>
    </source>
</evidence>
<evidence type="ECO:0000256" key="5">
    <source>
        <dbReference type="ARBA" id="ARBA00022723"/>
    </source>
</evidence>
<protein>
    <submittedName>
        <fullName evidence="11">Uncharacterized protein</fullName>
    </submittedName>
</protein>
<keyword evidence="12" id="KW-1185">Reference proteome</keyword>
<evidence type="ECO:0000256" key="4">
    <source>
        <dbReference type="ARBA" id="ARBA00022714"/>
    </source>
</evidence>
<evidence type="ECO:0000256" key="10">
    <source>
        <dbReference type="ARBA" id="ARBA00034078"/>
    </source>
</evidence>
<keyword evidence="9" id="KW-0496">Mitochondrion</keyword>
<evidence type="ECO:0000256" key="6">
    <source>
        <dbReference type="ARBA" id="ARBA00022982"/>
    </source>
</evidence>
<keyword evidence="7" id="KW-0408">Iron</keyword>
<dbReference type="InterPro" id="IPR036010">
    <property type="entry name" value="2Fe-2S_ferredoxin-like_sf"/>
</dbReference>
<dbReference type="PROSITE" id="PS00814">
    <property type="entry name" value="ADX"/>
    <property type="match status" value="1"/>
</dbReference>
<dbReference type="Proteomes" id="UP001152622">
    <property type="component" value="Chromosome 10"/>
</dbReference>
<dbReference type="GO" id="GO:0005759">
    <property type="term" value="C:mitochondrial matrix"/>
    <property type="evidence" value="ECO:0007669"/>
    <property type="project" value="UniProtKB-SubCell"/>
</dbReference>
<dbReference type="InterPro" id="IPR001041">
    <property type="entry name" value="2Fe-2S_ferredoxin-type"/>
</dbReference>
<evidence type="ECO:0000256" key="7">
    <source>
        <dbReference type="ARBA" id="ARBA00023004"/>
    </source>
</evidence>
<dbReference type="FunFam" id="3.10.20.30:FF:000013">
    <property type="entry name" value="Adrenodoxin, mitochondrial"/>
    <property type="match status" value="1"/>
</dbReference>
<dbReference type="GO" id="GO:0051537">
    <property type="term" value="F:2 iron, 2 sulfur cluster binding"/>
    <property type="evidence" value="ECO:0007669"/>
    <property type="project" value="UniProtKB-KW"/>
</dbReference>
<proteinExistence type="inferred from homology"/>
<evidence type="ECO:0000256" key="2">
    <source>
        <dbReference type="ARBA" id="ARBA00010914"/>
    </source>
</evidence>
<organism evidence="11 12">
    <name type="scientific">Synaphobranchus kaupii</name>
    <name type="common">Kaup's arrowtooth eel</name>
    <dbReference type="NCBI Taxonomy" id="118154"/>
    <lineage>
        <taxon>Eukaryota</taxon>
        <taxon>Metazoa</taxon>
        <taxon>Chordata</taxon>
        <taxon>Craniata</taxon>
        <taxon>Vertebrata</taxon>
        <taxon>Euteleostomi</taxon>
        <taxon>Actinopterygii</taxon>
        <taxon>Neopterygii</taxon>
        <taxon>Teleostei</taxon>
        <taxon>Anguilliformes</taxon>
        <taxon>Synaphobranchidae</taxon>
        <taxon>Synaphobranchus</taxon>
    </lineage>
</organism>
<accession>A0A9Q1EZB4</accession>
<name>A0A9Q1EZB4_SYNKA</name>